<evidence type="ECO:0000256" key="2">
    <source>
        <dbReference type="ARBA" id="ARBA00022679"/>
    </source>
</evidence>
<dbReference type="NCBIfam" id="TIGR01351">
    <property type="entry name" value="adk"/>
    <property type="match status" value="1"/>
</dbReference>
<dbReference type="InterPro" id="IPR000850">
    <property type="entry name" value="Adenylat/UMP-CMP_kin"/>
</dbReference>
<dbReference type="SUPFAM" id="SSF52540">
    <property type="entry name" value="P-loop containing nucleoside triphosphate hydrolases"/>
    <property type="match status" value="1"/>
</dbReference>
<dbReference type="Pfam" id="PF00406">
    <property type="entry name" value="ADK"/>
    <property type="match status" value="1"/>
</dbReference>
<evidence type="ECO:0000259" key="6">
    <source>
        <dbReference type="Pfam" id="PF05191"/>
    </source>
</evidence>
<evidence type="ECO:0000256" key="5">
    <source>
        <dbReference type="RuleBase" id="RU003330"/>
    </source>
</evidence>
<dbReference type="NCBIfam" id="NF001381">
    <property type="entry name" value="PRK00279.1-3"/>
    <property type="match status" value="1"/>
</dbReference>
<accession>A0A9Q0R9Z7</accession>
<dbReference type="GO" id="GO:0004017">
    <property type="term" value="F:AMP kinase activity"/>
    <property type="evidence" value="ECO:0007669"/>
    <property type="project" value="InterPro"/>
</dbReference>
<dbReference type="InterPro" id="IPR027417">
    <property type="entry name" value="P-loop_NTPase"/>
</dbReference>
<evidence type="ECO:0000313" key="8">
    <source>
        <dbReference type="Proteomes" id="UP001149090"/>
    </source>
</evidence>
<dbReference type="GO" id="GO:0005524">
    <property type="term" value="F:ATP binding"/>
    <property type="evidence" value="ECO:0007669"/>
    <property type="project" value="InterPro"/>
</dbReference>
<comment type="similarity">
    <text evidence="1 5">Belongs to the adenylate kinase family.</text>
</comment>
<dbReference type="InterPro" id="IPR006259">
    <property type="entry name" value="Adenyl_kin_sub"/>
</dbReference>
<dbReference type="Pfam" id="PF05191">
    <property type="entry name" value="ADK_lid"/>
    <property type="match status" value="1"/>
</dbReference>
<dbReference type="SUPFAM" id="SSF57774">
    <property type="entry name" value="Microbial and mitochondrial ADK, insert 'zinc finger' domain"/>
    <property type="match status" value="1"/>
</dbReference>
<dbReference type="AlphaFoldDB" id="A0A9Q0R9Z7"/>
<evidence type="ECO:0000256" key="4">
    <source>
        <dbReference type="ARBA" id="ARBA00022777"/>
    </source>
</evidence>
<dbReference type="PROSITE" id="PS00113">
    <property type="entry name" value="ADENYLATE_KINASE"/>
    <property type="match status" value="1"/>
</dbReference>
<dbReference type="InterPro" id="IPR033690">
    <property type="entry name" value="Adenylat_kinase_CS"/>
</dbReference>
<keyword evidence="8" id="KW-1185">Reference proteome</keyword>
<dbReference type="PRINTS" id="PR00094">
    <property type="entry name" value="ADENYLTKNASE"/>
</dbReference>
<comment type="caution">
    <text evidence="7">The sequence shown here is derived from an EMBL/GenBank/DDBJ whole genome shotgun (WGS) entry which is preliminary data.</text>
</comment>
<dbReference type="CDD" id="cd01428">
    <property type="entry name" value="ADK"/>
    <property type="match status" value="1"/>
</dbReference>
<proteinExistence type="inferred from homology"/>
<dbReference type="InterPro" id="IPR007862">
    <property type="entry name" value="Adenylate_kinase_lid-dom"/>
</dbReference>
<dbReference type="HAMAP" id="MF_00235">
    <property type="entry name" value="Adenylate_kinase_Adk"/>
    <property type="match status" value="1"/>
</dbReference>
<feature type="domain" description="Adenylate kinase active site lid" evidence="6">
    <location>
        <begin position="132"/>
        <end position="167"/>
    </location>
</feature>
<keyword evidence="2 5" id="KW-0808">Transferase</keyword>
<dbReference type="Gene3D" id="3.40.50.300">
    <property type="entry name" value="P-loop containing nucleotide triphosphate hydrolases"/>
    <property type="match status" value="1"/>
</dbReference>
<organism evidence="7 8">
    <name type="scientific">Anaeramoeba ignava</name>
    <name type="common">Anaerobic marine amoeba</name>
    <dbReference type="NCBI Taxonomy" id="1746090"/>
    <lineage>
        <taxon>Eukaryota</taxon>
        <taxon>Metamonada</taxon>
        <taxon>Anaeramoebidae</taxon>
        <taxon>Anaeramoeba</taxon>
    </lineage>
</organism>
<name>A0A9Q0R9Z7_ANAIG</name>
<dbReference type="FunFam" id="3.40.50.300:FF:000106">
    <property type="entry name" value="Adenylate kinase mitochondrial"/>
    <property type="match status" value="1"/>
</dbReference>
<reference evidence="7" key="1">
    <citation type="submission" date="2022-10" db="EMBL/GenBank/DDBJ databases">
        <title>Novel sulphate-reducing endosymbionts in the free-living metamonad Anaeramoeba.</title>
        <authorList>
            <person name="Jerlstrom-Hultqvist J."/>
            <person name="Cepicka I."/>
            <person name="Gallot-Lavallee L."/>
            <person name="Salas-Leiva D."/>
            <person name="Curtis B.A."/>
            <person name="Zahonova K."/>
            <person name="Pipaliya S."/>
            <person name="Dacks J."/>
            <person name="Roger A.J."/>
        </authorList>
    </citation>
    <scope>NUCLEOTIDE SEQUENCE</scope>
    <source>
        <strain evidence="7">BMAN</strain>
    </source>
</reference>
<evidence type="ECO:0000256" key="3">
    <source>
        <dbReference type="ARBA" id="ARBA00022741"/>
    </source>
</evidence>
<dbReference type="OrthoDB" id="439792at2759"/>
<protein>
    <submittedName>
        <fullName evidence="7">Adenylate kinase 4</fullName>
    </submittedName>
</protein>
<dbReference type="Proteomes" id="UP001149090">
    <property type="component" value="Unassembled WGS sequence"/>
</dbReference>
<evidence type="ECO:0000256" key="1">
    <source>
        <dbReference type="ARBA" id="ARBA00007220"/>
    </source>
</evidence>
<evidence type="ECO:0000313" key="7">
    <source>
        <dbReference type="EMBL" id="KAJ5071189.1"/>
    </source>
</evidence>
<dbReference type="PANTHER" id="PTHR23359">
    <property type="entry name" value="NUCLEOTIDE KINASE"/>
    <property type="match status" value="1"/>
</dbReference>
<dbReference type="OMA" id="VYHEQTA"/>
<dbReference type="InterPro" id="IPR036193">
    <property type="entry name" value="ADK_active_lid_dom_sf"/>
</dbReference>
<gene>
    <name evidence="7" type="ORF">M0811_10461</name>
</gene>
<dbReference type="EMBL" id="JAPDFW010000090">
    <property type="protein sequence ID" value="KAJ5071189.1"/>
    <property type="molecule type" value="Genomic_DNA"/>
</dbReference>
<keyword evidence="3" id="KW-0547">Nucleotide-binding</keyword>
<sequence length="227" mass="25900">MEKKPICLIIFGPPAAGKGTQSAKIKEKYQIRHLSTGDMLRESIANKTKLGETAEEYMNAGKLVPDDLVKGIVEEVLNSPSCANGFLLDGYPRTMRQAQDLDEILSQIGKKLTAVINLDVPQKKLIERVVGRMIHPPSGRIYHKIFKPPKVPMKDDITGEDLIIRKDDTEEVMKSRLQNYFDQANKILEHYKKENLLTNIDLKEKDYNFDEVTQLIFTEVEKMINNQ</sequence>
<keyword evidence="4 5" id="KW-0418">Kinase</keyword>